<dbReference type="Pfam" id="PF25583">
    <property type="entry name" value="WCX"/>
    <property type="match status" value="1"/>
</dbReference>
<sequence length="323" mass="37547">MQHLDKIVKLHKLLKSRHTSISGPEIEKELECSKATRQRVIADLRDRLNAPLVCDRSAGGYYYDRDDPRHPFELPGIWLSAEELQALIACQHLLGNLAPGLLRNEIGQLRDHLEKLLTRSPGVKSPQLGRIKILSQAYRSRNDELFLTLVQALFNQRQLHIQYHARSDDKTSERPVSPQNLVLYKDNWYLDAYCHQRNEPRTFALDRIKSATINGQPAYLLEPDSLQQHFGSSYGIFAGTPKHTAILNFSAKAGRWVADETWHSRQQFEWLTDGRYQLRIPFNRHEELLMDVLKYGAEVEVVEPEFLRELVRDQAERMLARYR</sequence>
<feature type="domain" description="WCX" evidence="2">
    <location>
        <begin position="242"/>
        <end position="319"/>
    </location>
</feature>
<dbReference type="InterPro" id="IPR026881">
    <property type="entry name" value="WYL_dom"/>
</dbReference>
<evidence type="ECO:0008006" key="5">
    <source>
        <dbReference type="Google" id="ProtNLM"/>
    </source>
</evidence>
<dbReference type="InterPro" id="IPR051534">
    <property type="entry name" value="CBASS_pafABC_assoc_protein"/>
</dbReference>
<dbReference type="InterPro" id="IPR057727">
    <property type="entry name" value="WCX_dom"/>
</dbReference>
<organism evidence="3 4">
    <name type="scientific">Methylomonas koyamae</name>
    <dbReference type="NCBI Taxonomy" id="702114"/>
    <lineage>
        <taxon>Bacteria</taxon>
        <taxon>Pseudomonadati</taxon>
        <taxon>Pseudomonadota</taxon>
        <taxon>Gammaproteobacteria</taxon>
        <taxon>Methylococcales</taxon>
        <taxon>Methylococcaceae</taxon>
        <taxon>Methylomonas</taxon>
    </lineage>
</organism>
<gene>
    <name evidence="3" type="ORF">A1507_21645</name>
</gene>
<dbReference type="PROSITE" id="PS52050">
    <property type="entry name" value="WYL"/>
    <property type="match status" value="1"/>
</dbReference>
<dbReference type="Proteomes" id="UP000077857">
    <property type="component" value="Unassembled WGS sequence"/>
</dbReference>
<dbReference type="AlphaFoldDB" id="A0A177MX80"/>
<name>A0A177MX80_9GAMM</name>
<accession>A0A177MX80</accession>
<evidence type="ECO:0000259" key="1">
    <source>
        <dbReference type="Pfam" id="PF13280"/>
    </source>
</evidence>
<proteinExistence type="predicted"/>
<dbReference type="PANTHER" id="PTHR34580">
    <property type="match status" value="1"/>
</dbReference>
<evidence type="ECO:0000313" key="4">
    <source>
        <dbReference type="Proteomes" id="UP000077857"/>
    </source>
</evidence>
<dbReference type="PANTHER" id="PTHR34580:SF3">
    <property type="entry name" value="PROTEIN PAFB"/>
    <property type="match status" value="1"/>
</dbReference>
<dbReference type="Pfam" id="PF13280">
    <property type="entry name" value="WYL"/>
    <property type="match status" value="1"/>
</dbReference>
<evidence type="ECO:0000259" key="2">
    <source>
        <dbReference type="Pfam" id="PF25583"/>
    </source>
</evidence>
<reference evidence="3 4" key="1">
    <citation type="submission" date="2016-03" db="EMBL/GenBank/DDBJ databases">
        <authorList>
            <person name="Ploux O."/>
        </authorList>
    </citation>
    <scope>NUCLEOTIDE SEQUENCE [LARGE SCALE GENOMIC DNA]</scope>
    <source>
        <strain evidence="3 4">R-45378</strain>
    </source>
</reference>
<evidence type="ECO:0000313" key="3">
    <source>
        <dbReference type="EMBL" id="OAI10306.1"/>
    </source>
</evidence>
<dbReference type="OrthoDB" id="9807255at2"/>
<dbReference type="RefSeq" id="WP_064042686.1">
    <property type="nucleotide sequence ID" value="NZ_LUUJ01000136.1"/>
</dbReference>
<protein>
    <recommendedName>
        <fullName evidence="5">Transcriptional regulator</fullName>
    </recommendedName>
</protein>
<feature type="domain" description="WYL" evidence="1">
    <location>
        <begin position="144"/>
        <end position="213"/>
    </location>
</feature>
<dbReference type="EMBL" id="LUUJ01000136">
    <property type="protein sequence ID" value="OAI10306.1"/>
    <property type="molecule type" value="Genomic_DNA"/>
</dbReference>
<comment type="caution">
    <text evidence="3">The sequence shown here is derived from an EMBL/GenBank/DDBJ whole genome shotgun (WGS) entry which is preliminary data.</text>
</comment>